<dbReference type="GO" id="GO:0018279">
    <property type="term" value="P:protein N-linked glycosylation via asparagine"/>
    <property type="evidence" value="ECO:0007669"/>
    <property type="project" value="UniProtKB-UniRule"/>
</dbReference>
<evidence type="ECO:0000259" key="10">
    <source>
        <dbReference type="Pfam" id="PF23358"/>
    </source>
</evidence>
<evidence type="ECO:0000313" key="12">
    <source>
        <dbReference type="EMBL" id="KTB12545.1"/>
    </source>
</evidence>
<comment type="caution">
    <text evidence="12">The sequence shown here is derived from an EMBL/GenBank/DDBJ whole genome shotgun (WGS) entry which is preliminary data.</text>
</comment>
<evidence type="ECO:0000256" key="5">
    <source>
        <dbReference type="ARBA" id="ARBA00022824"/>
    </source>
</evidence>
<dbReference type="EMBL" id="LLZZ01000132">
    <property type="protein sequence ID" value="KTB01192.1"/>
    <property type="molecule type" value="Genomic_DNA"/>
</dbReference>
<dbReference type="InterPro" id="IPR055457">
    <property type="entry name" value="OST48_N"/>
</dbReference>
<comment type="function">
    <text evidence="8">Subunit of the oligosaccharyl transferase (OST) complex that catalyzes the initial transfer of a defined glycan (Glc(3)Man(9)GlcNAc(2) in eukaryotes) from the lipid carrier dolichol-pyrophosphate to an asparagine residue within an Asn-X-Ser/Thr consensus motif in nascent polypeptide chains, the first step in protein N-glycosylation. N-glycosylation occurs cotranslationally and the complex associates with the Sec61 complex at the channel-forming translocon complex that mediates protein translocation across the endoplasmic reticulum (ER).</text>
</comment>
<feature type="transmembrane region" description="Helical" evidence="8">
    <location>
        <begin position="391"/>
        <end position="413"/>
    </location>
</feature>
<evidence type="ECO:0000256" key="2">
    <source>
        <dbReference type="ARBA" id="ARBA00004922"/>
    </source>
</evidence>
<accession>A0A0W0DL43</accession>
<proteinExistence type="inferred from homology"/>
<feature type="chain" id="PRO_5011806192" description="Dolichyl-diphosphooligosaccharide--protein glycosyltransferase subunit WBP1" evidence="8">
    <location>
        <begin position="20"/>
        <end position="428"/>
    </location>
</feature>
<dbReference type="VEuPathDB" id="FungiDB:CAGL0L02365g"/>
<keyword evidence="6 8" id="KW-1133">Transmembrane helix</keyword>
<reference evidence="12 13" key="1">
    <citation type="submission" date="2015-10" db="EMBL/GenBank/DDBJ databases">
        <title>Draft genomes sequences of Candida glabrata isolates 1A, 1B, 2A, 2B, 3A and 3B.</title>
        <authorList>
            <person name="Haavelsrud O.E."/>
            <person name="Gaustad P."/>
        </authorList>
    </citation>
    <scope>NUCLEOTIDE SEQUENCE [LARGE SCALE GENOMIC DNA]</scope>
    <source>
        <strain evidence="12">910700640</strain>
    </source>
</reference>
<dbReference type="SUPFAM" id="SSF52317">
    <property type="entry name" value="Class I glutamine amidotransferase-like"/>
    <property type="match status" value="1"/>
</dbReference>
<feature type="domain" description="OST48 N-terminal" evidence="9">
    <location>
        <begin position="26"/>
        <end position="255"/>
    </location>
</feature>
<gene>
    <name evidence="12" type="ORF">AO440_004475</name>
    <name evidence="11" type="ORF">AO440_004531</name>
</gene>
<evidence type="ECO:0000259" key="9">
    <source>
        <dbReference type="Pfam" id="PF03345"/>
    </source>
</evidence>
<evidence type="ECO:0000313" key="11">
    <source>
        <dbReference type="EMBL" id="KTB01192.1"/>
    </source>
</evidence>
<dbReference type="VEuPathDB" id="FungiDB:B1J91_L02365g"/>
<evidence type="ECO:0000256" key="1">
    <source>
        <dbReference type="ARBA" id="ARBA00004479"/>
    </source>
</evidence>
<dbReference type="VEuPathDB" id="FungiDB:GWK60_L06259"/>
<dbReference type="GO" id="GO:0005635">
    <property type="term" value="C:nuclear envelope"/>
    <property type="evidence" value="ECO:0007669"/>
    <property type="project" value="EnsemblFungi"/>
</dbReference>
<name>A0A0W0DL43_CANGB</name>
<comment type="subunit">
    <text evidence="8">Component of the oligosaccharyltransferase (OST) complex.</text>
</comment>
<dbReference type="OMA" id="AHDEYPR"/>
<dbReference type="Proteomes" id="UP000054886">
    <property type="component" value="Unassembled WGS sequence"/>
</dbReference>
<dbReference type="GO" id="GO:0004576">
    <property type="term" value="F:oligosaccharyl transferase activity"/>
    <property type="evidence" value="ECO:0007669"/>
    <property type="project" value="EnsemblFungi"/>
</dbReference>
<feature type="signal peptide" evidence="8">
    <location>
        <begin position="1"/>
        <end position="19"/>
    </location>
</feature>
<evidence type="ECO:0000313" key="13">
    <source>
        <dbReference type="Proteomes" id="UP000054886"/>
    </source>
</evidence>
<dbReference type="VEuPathDB" id="FungiDB:GVI51_L02145"/>
<comment type="subcellular location">
    <subcellularLocation>
        <location evidence="8">Endoplasmic reticulum membrane</location>
        <topology evidence="8">Single-pass type I membrane protein</topology>
    </subcellularLocation>
    <subcellularLocation>
        <location evidence="1">Membrane</location>
        <topology evidence="1">Single-pass type I membrane protein</topology>
    </subcellularLocation>
</comment>
<keyword evidence="12" id="KW-0808">Transferase</keyword>
<feature type="domain" description="OST48 middle" evidence="10">
    <location>
        <begin position="270"/>
        <end position="414"/>
    </location>
</feature>
<sequence length="428" mass="48833">MKLLFINLFLALLSTLARAASINGGRTLVVYDQRQNDIENYSDYLDSLKGHQLTVDVIEISDKSVNVELFDAGEKKYDHLIVFPATTKSLNKRLSMNHLLNFYENGGNIMTLYSPKSATEAIRLFWAQLGVHLPAKGYTTVDNFQDESQALRLPLVSVNKEVYQSTSAEEVIFGESTTALLEGNELVIPVIPAGRKSYVINAKDDIWSTGPQGFSVVGHQNYKNARSLWIGSSDAFLNENFDTNAKFLNEITRWVFGEKAVIKTSKVSHSHVNGLTYDEKPYKVTDEIVYEISFSEWNGEKWVPFEREDIQFELRQVDPYYRITMEPINRTNDSIIYTTGVFKLPDRHGMFTFLTDYKRPGLSFVHESDVRAIRHLANDEYPRSWTISNSWVYLSAIYGTMLVWIAFVVLFVVSSKKDTTVSVEKKTE</sequence>
<comment type="similarity">
    <text evidence="3 8">Belongs to the DDOST 48 kDa subunit family.</text>
</comment>
<comment type="pathway">
    <text evidence="2 8">Protein modification; protein glycosylation.</text>
</comment>
<evidence type="ECO:0000256" key="7">
    <source>
        <dbReference type="ARBA" id="ARBA00023136"/>
    </source>
</evidence>
<keyword evidence="8" id="KW-0732">Signal</keyword>
<dbReference type="PANTHER" id="PTHR10830:SF0">
    <property type="entry name" value="DOLICHYL-DIPHOSPHOOLIGOSACCHARIDE--PROTEIN GLYCOSYLTRANSFERASE 48 KDA SUBUNIT"/>
    <property type="match status" value="1"/>
</dbReference>
<evidence type="ECO:0000256" key="6">
    <source>
        <dbReference type="ARBA" id="ARBA00022989"/>
    </source>
</evidence>
<evidence type="ECO:0000256" key="4">
    <source>
        <dbReference type="ARBA" id="ARBA00022692"/>
    </source>
</evidence>
<dbReference type="UniPathway" id="UPA00378"/>
<protein>
    <recommendedName>
        <fullName evidence="8">Dolichyl-diphosphooligosaccharide--protein glycosyltransferase subunit WBP1</fullName>
        <shortName evidence="8">Oligosaccharyl transferase subunit WBP1</shortName>
    </recommendedName>
</protein>
<dbReference type="GO" id="GO:0008250">
    <property type="term" value="C:oligosaccharyltransferase complex"/>
    <property type="evidence" value="ECO:0007669"/>
    <property type="project" value="EnsemblFungi"/>
</dbReference>
<organism evidence="12 13">
    <name type="scientific">Candida glabrata</name>
    <name type="common">Yeast</name>
    <name type="synonym">Torulopsis glabrata</name>
    <dbReference type="NCBI Taxonomy" id="5478"/>
    <lineage>
        <taxon>Eukaryota</taxon>
        <taxon>Fungi</taxon>
        <taxon>Dikarya</taxon>
        <taxon>Ascomycota</taxon>
        <taxon>Saccharomycotina</taxon>
        <taxon>Saccharomycetes</taxon>
        <taxon>Saccharomycetales</taxon>
        <taxon>Saccharomycetaceae</taxon>
        <taxon>Nakaseomyces</taxon>
    </lineage>
</organism>
<dbReference type="InterPro" id="IPR029062">
    <property type="entry name" value="Class_I_gatase-like"/>
</dbReference>
<dbReference type="InterPro" id="IPR055459">
    <property type="entry name" value="OST48_MD"/>
</dbReference>
<dbReference type="AlphaFoldDB" id="A0A0W0DL43"/>
<dbReference type="InterPro" id="IPR005013">
    <property type="entry name" value="DDOST_48_kDa_subunit"/>
</dbReference>
<dbReference type="Pfam" id="PF23358">
    <property type="entry name" value="OST48_MD"/>
    <property type="match status" value="1"/>
</dbReference>
<dbReference type="Pfam" id="PF03345">
    <property type="entry name" value="OST48_N"/>
    <property type="match status" value="1"/>
</dbReference>
<dbReference type="EMBL" id="LLZZ01000020">
    <property type="protein sequence ID" value="KTB12545.1"/>
    <property type="molecule type" value="Genomic_DNA"/>
</dbReference>
<evidence type="ECO:0000256" key="3">
    <source>
        <dbReference type="ARBA" id="ARBA00008743"/>
    </source>
</evidence>
<dbReference type="PANTHER" id="PTHR10830">
    <property type="entry name" value="DOLICHYL-DIPHOSPHOOLIGOSACCHARIDE--PROTEIN GLYCOSYLTRANSFERASE 48 KDA SUBUNIT"/>
    <property type="match status" value="1"/>
</dbReference>
<keyword evidence="7 8" id="KW-0472">Membrane</keyword>
<keyword evidence="5 8" id="KW-0256">Endoplasmic reticulum</keyword>
<keyword evidence="4 8" id="KW-0812">Transmembrane</keyword>
<evidence type="ECO:0000256" key="8">
    <source>
        <dbReference type="RuleBase" id="RU361142"/>
    </source>
</evidence>